<organism evidence="2 3">
    <name type="scientific">Bos indicus</name>
    <name type="common">Zebu</name>
    <dbReference type="NCBI Taxonomy" id="9915"/>
    <lineage>
        <taxon>Eukaryota</taxon>
        <taxon>Metazoa</taxon>
        <taxon>Chordata</taxon>
        <taxon>Craniata</taxon>
        <taxon>Vertebrata</taxon>
        <taxon>Euteleostomi</taxon>
        <taxon>Mammalia</taxon>
        <taxon>Eutheria</taxon>
        <taxon>Laurasiatheria</taxon>
        <taxon>Artiodactyla</taxon>
        <taxon>Ruminantia</taxon>
        <taxon>Pecora</taxon>
        <taxon>Bovidae</taxon>
        <taxon>Bovinae</taxon>
        <taxon>Bos</taxon>
    </lineage>
</organism>
<proteinExistence type="predicted"/>
<evidence type="ECO:0000256" key="1">
    <source>
        <dbReference type="SAM" id="MobiDB-lite"/>
    </source>
</evidence>
<reference evidence="3" key="1">
    <citation type="submission" date="2025-08" db="UniProtKB">
        <authorList>
            <consortium name="RefSeq"/>
        </authorList>
    </citation>
    <scope>IDENTIFICATION</scope>
    <source>
        <tissue evidence="3">Blood</tissue>
    </source>
</reference>
<name>A0ABM4RP07_BOSIN</name>
<keyword evidence="2" id="KW-1185">Reference proteome</keyword>
<dbReference type="RefSeq" id="XP_070637276.1">
    <property type="nucleotide sequence ID" value="XM_070781175.1"/>
</dbReference>
<protein>
    <submittedName>
        <fullName evidence="3">Uncharacterized protein isoform X9</fullName>
    </submittedName>
</protein>
<dbReference type="PANTHER" id="PTHR12509:SF14">
    <property type="entry name" value="SPERM FLAGELLAR 1 LIKE"/>
    <property type="match status" value="1"/>
</dbReference>
<sequence>MLDAARPRPPAPPPLPPGALHRLYAWLDALPPSRRKRHLARDFSDGGKSSTSWVSVSQEEIRKVIVNTPGAIEPILCAVRDKVEASRTRPAWLDTSAWVQTVPPPPASPSPCPSVTGRCRQACGQGRSQPLPGVSRHNAGAPCRKQDAPVVTLPGSPGSTWTLGCRSGCWRRRSGCWQSCGRPSRCRPGRPPSSLAQHAARQGQPGGAPDRGSPFCR</sequence>
<feature type="region of interest" description="Disordered" evidence="1">
    <location>
        <begin position="179"/>
        <end position="217"/>
    </location>
</feature>
<dbReference type="GeneID" id="109553222"/>
<gene>
    <name evidence="3" type="primary">LOC109553222</name>
</gene>
<dbReference type="PANTHER" id="PTHR12509">
    <property type="entry name" value="SPERMATOGENESIS-ASSOCIATED 4-RELATED"/>
    <property type="match status" value="1"/>
</dbReference>
<evidence type="ECO:0000313" key="3">
    <source>
        <dbReference type="RefSeq" id="XP_070637276.1"/>
    </source>
</evidence>
<dbReference type="Proteomes" id="UP001652663">
    <property type="component" value="Chromosome 26"/>
</dbReference>
<dbReference type="InterPro" id="IPR052111">
    <property type="entry name" value="Spermatogenesis_Ciliary_MAP"/>
</dbReference>
<accession>A0ABM4RP07</accession>
<evidence type="ECO:0000313" key="2">
    <source>
        <dbReference type="Proteomes" id="UP001652663"/>
    </source>
</evidence>